<organism evidence="13 14">
    <name type="scientific">Caldibacillus debilis</name>
    <dbReference type="NCBI Taxonomy" id="301148"/>
    <lineage>
        <taxon>Bacteria</taxon>
        <taxon>Bacillati</taxon>
        <taxon>Bacillota</taxon>
        <taxon>Bacilli</taxon>
        <taxon>Bacillales</taxon>
        <taxon>Bacillaceae</taxon>
        <taxon>Caldibacillus</taxon>
    </lineage>
</organism>
<evidence type="ECO:0000256" key="3">
    <source>
        <dbReference type="ARBA" id="ARBA00022679"/>
    </source>
</evidence>
<dbReference type="EMBL" id="QEWE01000025">
    <property type="protein sequence ID" value="REJ26454.1"/>
    <property type="molecule type" value="Genomic_DNA"/>
</dbReference>
<protein>
    <recommendedName>
        <fullName evidence="2">CRISPR system single-strand-specific deoxyribonuclease Cas10/Csm1 (subtype III-A)</fullName>
    </recommendedName>
    <alternativeName>
        <fullName evidence="11">Cyclic oligoadenylate synthase</fullName>
    </alternativeName>
</protein>
<comment type="similarity">
    <text evidence="1">Belongs to the CRISPR-associated Cas10/Csm1 family.</text>
</comment>
<dbReference type="Gene3D" id="3.30.70.270">
    <property type="match status" value="1"/>
</dbReference>
<dbReference type="Pfam" id="PF22335">
    <property type="entry name" value="Cas10-Cmr2_palm2"/>
    <property type="match status" value="1"/>
</dbReference>
<dbReference type="Proteomes" id="UP000257014">
    <property type="component" value="Unassembled WGS sequence"/>
</dbReference>
<keyword evidence="3" id="KW-0808">Transferase</keyword>
<gene>
    <name evidence="13" type="primary">cas10</name>
    <name evidence="13" type="ORF">C6P37_13345</name>
</gene>
<evidence type="ECO:0000256" key="4">
    <source>
        <dbReference type="ARBA" id="ARBA00022722"/>
    </source>
</evidence>
<evidence type="ECO:0000256" key="10">
    <source>
        <dbReference type="ARBA" id="ARBA00023118"/>
    </source>
</evidence>
<dbReference type="PROSITE" id="PS50887">
    <property type="entry name" value="GGDEF"/>
    <property type="match status" value="1"/>
</dbReference>
<evidence type="ECO:0000313" key="13">
    <source>
        <dbReference type="EMBL" id="REJ26454.1"/>
    </source>
</evidence>
<evidence type="ECO:0000256" key="2">
    <source>
        <dbReference type="ARBA" id="ARBA00014333"/>
    </source>
</evidence>
<dbReference type="GO" id="GO:0051607">
    <property type="term" value="P:defense response to virus"/>
    <property type="evidence" value="ECO:0007669"/>
    <property type="project" value="UniProtKB-KW"/>
</dbReference>
<dbReference type="PANTHER" id="PTHR36528:SF1">
    <property type="entry name" value="CRISPR SYSTEM SINGLE-STRAND-SPECIFIC DEOXYRIBONUCLEASE CAS10_CSM1 (SUBTYPE III-A)"/>
    <property type="match status" value="1"/>
</dbReference>
<keyword evidence="4" id="KW-0540">Nuclease</keyword>
<sequence>MERTGVKHVIQNVSFLYYLLPYFLQRKIVEPDAQSGWVEQLFSYLRKLSPVFDEYYSYIRSENSATLEDLIRCAAQLTDFHGEGNIDFQKWNEKEYEPLQSVFSALFGHQGDTRSYQLRPLSLNHLFPESKIEMEKADTLFLHFLDELKKVKHEIQLLSLMEKYFWCVASNQSPDISLYDEMKTTAAIAVCLYEQWLHGDLSSDILKEIKKRHSPDFLLIQGDISGIQSFIFNIPSKGAAKSLKGRSVYIGLLPEVIARHLLDRLNLPLANLLYCGGGNFFILAPNQVKKQFETLRKSILENLLQAHSGEVYLVLESVSFSPAEFGNFTEIWDQVIAKTNRLKKRKFSELGLETSFEKIFGPLDDGSEEANVCKVCGSFGSKHPVKTDAERGEVCCLCDSFTELTDQLKNANYIVFGKNVSDTEKGTYQEIFSRFGYHVEFASRKPAGQNVAEEYWYKLNDTDFLDEGCAGFQFGAYRLPSGENGIATFEELSERAVIDERGDKKLAHLKMDVDNLGSLFGMGLGKGRSPAKVSAISRMLHLYFCGYINQLIKEKGWQDYLYVVFSGGDDTYIVGTWRYVFDFTEAFYQGFRKYTGENPLITLSAGINVFPYTYPVIRAAEITEDALETAKDTHQEPNDGHEPPKKNRISFLGEVFNWEEFKRIRKIEGILQKMVEIYGRNVLFKVEKSTLGFKNILRDSLNGRYRHIKFWRLAYYLRDIKHDYENSLKGKAQKPKEDLAQSLIDQYREIVIHNLFRPENRDQIHQIMIIPAAIRWAELATRKAKEDEHD</sequence>
<keyword evidence="6" id="KW-0255">Endonuclease</keyword>
<proteinExistence type="inferred from homology"/>
<name>A0A3E0K0K4_9BACI</name>
<dbReference type="InterPro" id="IPR041062">
    <property type="entry name" value="Csm1_B"/>
</dbReference>
<keyword evidence="5" id="KW-0547">Nucleotide-binding</keyword>
<dbReference type="AlphaFoldDB" id="A0A3E0K0K4"/>
<evidence type="ECO:0000259" key="12">
    <source>
        <dbReference type="PROSITE" id="PS50887"/>
    </source>
</evidence>
<evidence type="ECO:0000256" key="1">
    <source>
        <dbReference type="ARBA" id="ARBA00005700"/>
    </source>
</evidence>
<dbReference type="InterPro" id="IPR000160">
    <property type="entry name" value="GGDEF_dom"/>
</dbReference>
<dbReference type="InterPro" id="IPR054767">
    <property type="entry name" value="Cas10-Cmr2_palm2"/>
</dbReference>
<evidence type="ECO:0000256" key="6">
    <source>
        <dbReference type="ARBA" id="ARBA00022759"/>
    </source>
</evidence>
<dbReference type="GO" id="GO:0016740">
    <property type="term" value="F:transferase activity"/>
    <property type="evidence" value="ECO:0007669"/>
    <property type="project" value="UniProtKB-KW"/>
</dbReference>
<evidence type="ECO:0000313" key="14">
    <source>
        <dbReference type="Proteomes" id="UP000257014"/>
    </source>
</evidence>
<keyword evidence="9" id="KW-0067">ATP-binding</keyword>
<evidence type="ECO:0000256" key="7">
    <source>
        <dbReference type="ARBA" id="ARBA00022801"/>
    </source>
</evidence>
<dbReference type="PANTHER" id="PTHR36528">
    <property type="entry name" value="CRISPR SYSTEM SINGLE-STRAND-SPECIFIC DEOXYRIBONUCLEASE CAS10/CSM1 (SUBTYPE III-A)"/>
    <property type="match status" value="1"/>
</dbReference>
<reference evidence="13 14" key="1">
    <citation type="submission" date="2018-03" db="EMBL/GenBank/DDBJ databases">
        <authorList>
            <person name="Keele B.F."/>
        </authorList>
    </citation>
    <scope>NUCLEOTIDE SEQUENCE [LARGE SCALE GENOMIC DNA]</scope>
    <source>
        <strain evidence="13">ZCTH4_d</strain>
    </source>
</reference>
<dbReference type="GO" id="GO:0005524">
    <property type="term" value="F:ATP binding"/>
    <property type="evidence" value="ECO:0007669"/>
    <property type="project" value="UniProtKB-KW"/>
</dbReference>
<dbReference type="InterPro" id="IPR052117">
    <property type="entry name" value="Cas10/Csm1_subtype-III-A"/>
</dbReference>
<dbReference type="GO" id="GO:0004527">
    <property type="term" value="F:exonuclease activity"/>
    <property type="evidence" value="ECO:0007669"/>
    <property type="project" value="UniProtKB-KW"/>
</dbReference>
<keyword evidence="7" id="KW-0378">Hydrolase</keyword>
<comment type="caution">
    <text evidence="13">The sequence shown here is derived from an EMBL/GenBank/DDBJ whole genome shotgun (WGS) entry which is preliminary data.</text>
</comment>
<dbReference type="Pfam" id="PF18211">
    <property type="entry name" value="Csm1_B"/>
    <property type="match status" value="1"/>
</dbReference>
<accession>A0A3E0K0K4</accession>
<feature type="domain" description="GGDEF" evidence="12">
    <location>
        <begin position="504"/>
        <end position="654"/>
    </location>
</feature>
<dbReference type="GO" id="GO:0004519">
    <property type="term" value="F:endonuclease activity"/>
    <property type="evidence" value="ECO:0007669"/>
    <property type="project" value="UniProtKB-KW"/>
</dbReference>
<keyword evidence="10" id="KW-0051">Antiviral defense</keyword>
<evidence type="ECO:0000256" key="9">
    <source>
        <dbReference type="ARBA" id="ARBA00022840"/>
    </source>
</evidence>
<evidence type="ECO:0000256" key="5">
    <source>
        <dbReference type="ARBA" id="ARBA00022741"/>
    </source>
</evidence>
<dbReference type="InterPro" id="IPR043128">
    <property type="entry name" value="Rev_trsase/Diguanyl_cyclase"/>
</dbReference>
<evidence type="ECO:0000256" key="11">
    <source>
        <dbReference type="ARBA" id="ARBA00032922"/>
    </source>
</evidence>
<evidence type="ECO:0000256" key="8">
    <source>
        <dbReference type="ARBA" id="ARBA00022839"/>
    </source>
</evidence>
<dbReference type="InterPro" id="IPR013408">
    <property type="entry name" value="Cas10/Csm1"/>
</dbReference>
<keyword evidence="8" id="KW-0269">Exonuclease</keyword>
<dbReference type="NCBIfam" id="TIGR02578">
    <property type="entry name" value="cas_TM1811_Csm1"/>
    <property type="match status" value="1"/>
</dbReference>